<dbReference type="PROSITE" id="PS50931">
    <property type="entry name" value="HTH_LYSR"/>
    <property type="match status" value="1"/>
</dbReference>
<comment type="similarity">
    <text evidence="1">Belongs to the LysR transcriptional regulatory family.</text>
</comment>
<accession>A0ABR9J822</accession>
<evidence type="ECO:0000313" key="7">
    <source>
        <dbReference type="Proteomes" id="UP000636579"/>
    </source>
</evidence>
<dbReference type="SUPFAM" id="SSF53850">
    <property type="entry name" value="Periplasmic binding protein-like II"/>
    <property type="match status" value="1"/>
</dbReference>
<dbReference type="InterPro" id="IPR036390">
    <property type="entry name" value="WH_DNA-bd_sf"/>
</dbReference>
<dbReference type="Pfam" id="PF03466">
    <property type="entry name" value="LysR_substrate"/>
    <property type="match status" value="1"/>
</dbReference>
<dbReference type="Gene3D" id="1.10.10.10">
    <property type="entry name" value="Winged helix-like DNA-binding domain superfamily/Winged helix DNA-binding domain"/>
    <property type="match status" value="1"/>
</dbReference>
<dbReference type="CDD" id="cd05466">
    <property type="entry name" value="PBP2_LTTR_substrate"/>
    <property type="match status" value="1"/>
</dbReference>
<dbReference type="PRINTS" id="PR00039">
    <property type="entry name" value="HTHLYSR"/>
</dbReference>
<proteinExistence type="inferred from homology"/>
<keyword evidence="7" id="KW-1185">Reference proteome</keyword>
<evidence type="ECO:0000256" key="4">
    <source>
        <dbReference type="ARBA" id="ARBA00023163"/>
    </source>
</evidence>
<dbReference type="InterPro" id="IPR000847">
    <property type="entry name" value="LysR_HTH_N"/>
</dbReference>
<protein>
    <submittedName>
        <fullName evidence="6">DNA-binding transcriptional LysR family regulator</fullName>
    </submittedName>
</protein>
<sequence>MSMTLAQLRAFLRTLELGTFTRAAEELDVSQASVSELVSRLEEHLETRLFVRGGRRMVPTAAAEELRTYALRALQAAEDANHAMQALRSLEAGVARFGVLRNANYYGLTRLVETFHARHPQVRIHMVGVNSHDVAQAVESGHLEAGIVVLPVGSEDLEYEPLFRDEVLFATAHEGPANGSATTKDLDTAGLVLYDAQSGWADPTRRQLLDRAQQAGHALEPLIEVEQVESALTLVANGTGATVVSDSLRRAGRIPDGVEVYPFEPPLLETLALVRRKDTVVSRATTEMMSLVREFIHGPRHHR</sequence>
<keyword evidence="3 6" id="KW-0238">DNA-binding</keyword>
<comment type="caution">
    <text evidence="6">The sequence shown here is derived from an EMBL/GenBank/DDBJ whole genome shotgun (WGS) entry which is preliminary data.</text>
</comment>
<feature type="domain" description="HTH lysR-type" evidence="5">
    <location>
        <begin position="3"/>
        <end position="60"/>
    </location>
</feature>
<evidence type="ECO:0000256" key="2">
    <source>
        <dbReference type="ARBA" id="ARBA00023015"/>
    </source>
</evidence>
<name>A0ABR9J822_9MICC</name>
<evidence type="ECO:0000259" key="5">
    <source>
        <dbReference type="PROSITE" id="PS50931"/>
    </source>
</evidence>
<organism evidence="6 7">
    <name type="scientific">Nesterenkonia halotolerans</name>
    <dbReference type="NCBI Taxonomy" id="225325"/>
    <lineage>
        <taxon>Bacteria</taxon>
        <taxon>Bacillati</taxon>
        <taxon>Actinomycetota</taxon>
        <taxon>Actinomycetes</taxon>
        <taxon>Micrococcales</taxon>
        <taxon>Micrococcaceae</taxon>
        <taxon>Nesterenkonia</taxon>
    </lineage>
</organism>
<dbReference type="EMBL" id="JADBEE010000001">
    <property type="protein sequence ID" value="MBE1515146.1"/>
    <property type="molecule type" value="Genomic_DNA"/>
</dbReference>
<dbReference type="RefSeq" id="WP_192591806.1">
    <property type="nucleotide sequence ID" value="NZ_JADBEE010000001.1"/>
</dbReference>
<dbReference type="InterPro" id="IPR005119">
    <property type="entry name" value="LysR_subst-bd"/>
</dbReference>
<evidence type="ECO:0000256" key="1">
    <source>
        <dbReference type="ARBA" id="ARBA00009437"/>
    </source>
</evidence>
<dbReference type="Proteomes" id="UP000636579">
    <property type="component" value="Unassembled WGS sequence"/>
</dbReference>
<dbReference type="SUPFAM" id="SSF46785">
    <property type="entry name" value="Winged helix' DNA-binding domain"/>
    <property type="match status" value="1"/>
</dbReference>
<evidence type="ECO:0000313" key="6">
    <source>
        <dbReference type="EMBL" id="MBE1515146.1"/>
    </source>
</evidence>
<keyword evidence="2" id="KW-0805">Transcription regulation</keyword>
<dbReference type="Pfam" id="PF00126">
    <property type="entry name" value="HTH_1"/>
    <property type="match status" value="1"/>
</dbReference>
<dbReference type="PANTHER" id="PTHR30419">
    <property type="entry name" value="HTH-TYPE TRANSCRIPTIONAL REGULATOR YBHD"/>
    <property type="match status" value="1"/>
</dbReference>
<reference evidence="6 7" key="1">
    <citation type="submission" date="2020-10" db="EMBL/GenBank/DDBJ databases">
        <title>Sequencing the genomes of 1000 actinobacteria strains.</title>
        <authorList>
            <person name="Klenk H.-P."/>
        </authorList>
    </citation>
    <scope>NUCLEOTIDE SEQUENCE [LARGE SCALE GENOMIC DNA]</scope>
    <source>
        <strain evidence="6 7">DSM 15474</strain>
    </source>
</reference>
<gene>
    <name evidence="6" type="ORF">H4W26_001901</name>
</gene>
<evidence type="ECO:0000256" key="3">
    <source>
        <dbReference type="ARBA" id="ARBA00023125"/>
    </source>
</evidence>
<dbReference type="InterPro" id="IPR036388">
    <property type="entry name" value="WH-like_DNA-bd_sf"/>
</dbReference>
<dbReference type="Gene3D" id="3.40.190.290">
    <property type="match status" value="1"/>
</dbReference>
<dbReference type="GO" id="GO:0003677">
    <property type="term" value="F:DNA binding"/>
    <property type="evidence" value="ECO:0007669"/>
    <property type="project" value="UniProtKB-KW"/>
</dbReference>
<keyword evidence="4" id="KW-0804">Transcription</keyword>
<dbReference type="InterPro" id="IPR050950">
    <property type="entry name" value="HTH-type_LysR_regulators"/>
</dbReference>